<evidence type="ECO:0000313" key="3">
    <source>
        <dbReference type="EMBL" id="MFD0946594.1"/>
    </source>
</evidence>
<organism evidence="3 4">
    <name type="scientific">Sphingomonas canadensis</name>
    <dbReference type="NCBI Taxonomy" id="1219257"/>
    <lineage>
        <taxon>Bacteria</taxon>
        <taxon>Pseudomonadati</taxon>
        <taxon>Pseudomonadota</taxon>
        <taxon>Alphaproteobacteria</taxon>
        <taxon>Sphingomonadales</taxon>
        <taxon>Sphingomonadaceae</taxon>
        <taxon>Sphingomonas</taxon>
    </lineage>
</organism>
<dbReference type="Pfam" id="PF12146">
    <property type="entry name" value="Hydrolase_4"/>
    <property type="match status" value="1"/>
</dbReference>
<feature type="signal peptide" evidence="1">
    <location>
        <begin position="1"/>
        <end position="20"/>
    </location>
</feature>
<accession>A0ABW3H5K8</accession>
<dbReference type="GO" id="GO:0016787">
    <property type="term" value="F:hydrolase activity"/>
    <property type="evidence" value="ECO:0007669"/>
    <property type="project" value="UniProtKB-KW"/>
</dbReference>
<dbReference type="InterPro" id="IPR053145">
    <property type="entry name" value="AB_hydrolase_Est10"/>
</dbReference>
<dbReference type="PANTHER" id="PTHR43265:SF1">
    <property type="entry name" value="ESTERASE ESTD"/>
    <property type="match status" value="1"/>
</dbReference>
<gene>
    <name evidence="3" type="ORF">ACFQ1E_09615</name>
</gene>
<dbReference type="InterPro" id="IPR029058">
    <property type="entry name" value="AB_hydrolase_fold"/>
</dbReference>
<name>A0ABW3H5K8_9SPHN</name>
<comment type="caution">
    <text evidence="3">The sequence shown here is derived from an EMBL/GenBank/DDBJ whole genome shotgun (WGS) entry which is preliminary data.</text>
</comment>
<dbReference type="EMBL" id="JBHTJG010000004">
    <property type="protein sequence ID" value="MFD0946594.1"/>
    <property type="molecule type" value="Genomic_DNA"/>
</dbReference>
<dbReference type="RefSeq" id="WP_264944347.1">
    <property type="nucleotide sequence ID" value="NZ_JAPDRA010000004.1"/>
</dbReference>
<dbReference type="Proteomes" id="UP001596977">
    <property type="component" value="Unassembled WGS sequence"/>
</dbReference>
<dbReference type="SUPFAM" id="SSF53474">
    <property type="entry name" value="alpha/beta-Hydrolases"/>
    <property type="match status" value="1"/>
</dbReference>
<protein>
    <submittedName>
        <fullName evidence="3">Alpha/beta hydrolase</fullName>
    </submittedName>
</protein>
<proteinExistence type="predicted"/>
<evidence type="ECO:0000313" key="4">
    <source>
        <dbReference type="Proteomes" id="UP001596977"/>
    </source>
</evidence>
<evidence type="ECO:0000259" key="2">
    <source>
        <dbReference type="Pfam" id="PF12146"/>
    </source>
</evidence>
<reference evidence="4" key="1">
    <citation type="journal article" date="2019" name="Int. J. Syst. Evol. Microbiol.">
        <title>The Global Catalogue of Microorganisms (GCM) 10K type strain sequencing project: providing services to taxonomists for standard genome sequencing and annotation.</title>
        <authorList>
            <consortium name="The Broad Institute Genomics Platform"/>
            <consortium name="The Broad Institute Genome Sequencing Center for Infectious Disease"/>
            <person name="Wu L."/>
            <person name="Ma J."/>
        </authorList>
    </citation>
    <scope>NUCLEOTIDE SEQUENCE [LARGE SCALE GENOMIC DNA]</scope>
    <source>
        <strain evidence="4">CCUG 62982</strain>
    </source>
</reference>
<dbReference type="PANTHER" id="PTHR43265">
    <property type="entry name" value="ESTERASE ESTD"/>
    <property type="match status" value="1"/>
</dbReference>
<feature type="chain" id="PRO_5046872672" evidence="1">
    <location>
        <begin position="21"/>
        <end position="316"/>
    </location>
</feature>
<dbReference type="InterPro" id="IPR022742">
    <property type="entry name" value="Hydrolase_4"/>
</dbReference>
<keyword evidence="4" id="KW-1185">Reference proteome</keyword>
<evidence type="ECO:0000256" key="1">
    <source>
        <dbReference type="SAM" id="SignalP"/>
    </source>
</evidence>
<sequence length="316" mass="31635">MIGAILAMALAAAAPGPATAEVTAPGPQGPLAGTAIDAGPGAPVVLIVPGSGPTDRDGNNPLGVTAAPYRLLAEALAARGISSVRIDKRGMFGSKAAVADANAVTVSDYSADVHAWVAAIRARSGVPCVWLIGHSEGGLVVLQSAQSAEGICGVVTLAAAGRPLGDVMRDQFRANPANAPILEPALAAIESLEYGNRVDPADLPPALLSVFAPQVQGFLIDLFAWDPRQLSASSPVPLLIVQGDRDIQIGVSDAEGLKAAAPEARLAVLPGVTHVLKLATAPGFAGSLATYSDPSLPVAPGVVDAVADFVTGKAAP</sequence>
<keyword evidence="3" id="KW-0378">Hydrolase</keyword>
<dbReference type="Gene3D" id="3.40.50.1820">
    <property type="entry name" value="alpha/beta hydrolase"/>
    <property type="match status" value="1"/>
</dbReference>
<keyword evidence="1" id="KW-0732">Signal</keyword>
<feature type="domain" description="Serine aminopeptidase S33" evidence="2">
    <location>
        <begin position="67"/>
        <end position="164"/>
    </location>
</feature>